<evidence type="ECO:0000259" key="2">
    <source>
        <dbReference type="Pfam" id="PF12010"/>
    </source>
</evidence>
<dbReference type="Pfam" id="PF13416">
    <property type="entry name" value="SBP_bac_8"/>
    <property type="match status" value="1"/>
</dbReference>
<reference evidence="3 4" key="1">
    <citation type="submission" date="2021-03" db="EMBL/GenBank/DDBJ databases">
        <title>Paenibacillus artemisicola MWE-103 whole genome sequence.</title>
        <authorList>
            <person name="Ham Y.J."/>
        </authorList>
    </citation>
    <scope>NUCLEOTIDE SEQUENCE [LARGE SCALE GENOMIC DNA]</scope>
    <source>
        <strain evidence="3 4">MWE-103</strain>
    </source>
</reference>
<dbReference type="Pfam" id="PF12010">
    <property type="entry name" value="DUF3502"/>
    <property type="match status" value="1"/>
</dbReference>
<feature type="domain" description="DUF3502" evidence="2">
    <location>
        <begin position="436"/>
        <end position="503"/>
    </location>
</feature>
<evidence type="ECO:0000313" key="4">
    <source>
        <dbReference type="Proteomes" id="UP000670947"/>
    </source>
</evidence>
<evidence type="ECO:0000313" key="3">
    <source>
        <dbReference type="EMBL" id="MBO7747112.1"/>
    </source>
</evidence>
<evidence type="ECO:0000256" key="1">
    <source>
        <dbReference type="SAM" id="SignalP"/>
    </source>
</evidence>
<dbReference type="SUPFAM" id="SSF53850">
    <property type="entry name" value="Periplasmic binding protein-like II"/>
    <property type="match status" value="1"/>
</dbReference>
<name>A0ABS3WFM7_9BACL</name>
<feature type="signal peptide" evidence="1">
    <location>
        <begin position="1"/>
        <end position="29"/>
    </location>
</feature>
<protein>
    <submittedName>
        <fullName evidence="3">ABC transporter substrate-binding protein</fullName>
    </submittedName>
</protein>
<gene>
    <name evidence="3" type="ORF">I8J29_23200</name>
</gene>
<dbReference type="EMBL" id="JAGGDJ010000027">
    <property type="protein sequence ID" value="MBO7747112.1"/>
    <property type="molecule type" value="Genomic_DNA"/>
</dbReference>
<accession>A0ABS3WFM7</accession>
<keyword evidence="4" id="KW-1185">Reference proteome</keyword>
<proteinExistence type="predicted"/>
<dbReference type="RefSeq" id="WP_208849833.1">
    <property type="nucleotide sequence ID" value="NZ_JAGGDJ010000027.1"/>
</dbReference>
<keyword evidence="1" id="KW-0732">Signal</keyword>
<organism evidence="3 4">
    <name type="scientific">Paenibacillus artemisiicola</name>
    <dbReference type="NCBI Taxonomy" id="1172618"/>
    <lineage>
        <taxon>Bacteria</taxon>
        <taxon>Bacillati</taxon>
        <taxon>Bacillota</taxon>
        <taxon>Bacilli</taxon>
        <taxon>Bacillales</taxon>
        <taxon>Paenibacillaceae</taxon>
        <taxon>Paenibacillus</taxon>
    </lineage>
</organism>
<sequence length="506" mass="56673">MRLPRNLHLRRLAAAFALVLMLPLAGCFSSPGDGESPAASGHAVNLIYYTIGDPDKDLKQVNDKINEVLAKKIGVTVTYIKVGWQEYEDRLNTLVSAGTPFDVAFAPEYSTYAQRGAWLKLNDYLSTVGKEMYDAIDPVFWEGVRMDDGGIYGVPTNKELAVRDQWMYPEALVKKYGIDISKYTTLASLEPLLRMIKEKEPAYQPMELDKDSQNFFALDGYQYVAEKTLPLMIRVLDPKASVVNIFETPEARKVLDLLRRYYVAGYINEDAAMRENQGLQPGTPVFWKAAGGGPLSENSWSKDRGYKLVAYPVTPALITTESTRGGVMVVSADTKHPVEAVKFLNLLNTDPEVRNLFNFGIEGVHYTLDGKGQVVPIPPKDENGHPIPDAQPSYAGVQYTQGNWFILKTMGGEYPDPLDKWDQFRAANKEAVESSTLGFTPDLSRLPIQVQNIQMVWEKYFPSLMTGSVDVDAVLPKFNQELRQAGIDEVRTEVQRQLDAWRAAHQ</sequence>
<dbReference type="PANTHER" id="PTHR43649">
    <property type="entry name" value="ARABINOSE-BINDING PROTEIN-RELATED"/>
    <property type="match status" value="1"/>
</dbReference>
<dbReference type="Proteomes" id="UP000670947">
    <property type="component" value="Unassembled WGS sequence"/>
</dbReference>
<dbReference type="InterPro" id="IPR022627">
    <property type="entry name" value="DUF3502"/>
</dbReference>
<comment type="caution">
    <text evidence="3">The sequence shown here is derived from an EMBL/GenBank/DDBJ whole genome shotgun (WGS) entry which is preliminary data.</text>
</comment>
<dbReference type="PANTHER" id="PTHR43649:SF17">
    <property type="entry name" value="ABC TRANSPORTER SOLUTE BINDING PROTEIN-SUGAR TRANSPORT"/>
    <property type="match status" value="1"/>
</dbReference>
<dbReference type="InterPro" id="IPR006059">
    <property type="entry name" value="SBP"/>
</dbReference>
<dbReference type="Gene3D" id="3.40.190.10">
    <property type="entry name" value="Periplasmic binding protein-like II"/>
    <property type="match status" value="2"/>
</dbReference>
<feature type="chain" id="PRO_5045363548" evidence="1">
    <location>
        <begin position="30"/>
        <end position="506"/>
    </location>
</feature>
<dbReference type="InterPro" id="IPR050490">
    <property type="entry name" value="Bact_solute-bd_prot1"/>
</dbReference>